<dbReference type="GO" id="GO:0032259">
    <property type="term" value="P:methylation"/>
    <property type="evidence" value="ECO:0007669"/>
    <property type="project" value="UniProtKB-KW"/>
</dbReference>
<dbReference type="PANTHER" id="PTHR43591">
    <property type="entry name" value="METHYLTRANSFERASE"/>
    <property type="match status" value="1"/>
</dbReference>
<dbReference type="RefSeq" id="WP_142602421.1">
    <property type="nucleotide sequence ID" value="NZ_FXSZ01000003.1"/>
</dbReference>
<reference evidence="1 2" key="1">
    <citation type="submission" date="2017-05" db="EMBL/GenBank/DDBJ databases">
        <authorList>
            <person name="Varghese N."/>
            <person name="Submissions S."/>
        </authorList>
    </citation>
    <scope>NUCLEOTIDE SEQUENCE [LARGE SCALE GENOMIC DNA]</scope>
    <source>
        <strain evidence="1 2">DSM 21342</strain>
    </source>
</reference>
<dbReference type="Pfam" id="PF01209">
    <property type="entry name" value="Ubie_methyltran"/>
    <property type="match status" value="1"/>
</dbReference>
<evidence type="ECO:0000313" key="2">
    <source>
        <dbReference type="Proteomes" id="UP000315971"/>
    </source>
</evidence>
<keyword evidence="2" id="KW-1185">Reference proteome</keyword>
<gene>
    <name evidence="1" type="ORF">SAMN06265350_103123</name>
</gene>
<dbReference type="GO" id="GO:0008168">
    <property type="term" value="F:methyltransferase activity"/>
    <property type="evidence" value="ECO:0007669"/>
    <property type="project" value="UniProtKB-KW"/>
</dbReference>
<proteinExistence type="predicted"/>
<dbReference type="PANTHER" id="PTHR43591:SF24">
    <property type="entry name" value="2-METHOXY-6-POLYPRENYL-1,4-BENZOQUINOL METHYLASE, MITOCHONDRIAL"/>
    <property type="match status" value="1"/>
</dbReference>
<keyword evidence="1" id="KW-0830">Ubiquinone</keyword>
<dbReference type="Proteomes" id="UP000315971">
    <property type="component" value="Unassembled WGS sequence"/>
</dbReference>
<dbReference type="InterPro" id="IPR029063">
    <property type="entry name" value="SAM-dependent_MTases_sf"/>
</dbReference>
<organism evidence="1 2">
    <name type="scientific">Solitalea koreensis</name>
    <dbReference type="NCBI Taxonomy" id="543615"/>
    <lineage>
        <taxon>Bacteria</taxon>
        <taxon>Pseudomonadati</taxon>
        <taxon>Bacteroidota</taxon>
        <taxon>Sphingobacteriia</taxon>
        <taxon>Sphingobacteriales</taxon>
        <taxon>Sphingobacteriaceae</taxon>
        <taxon>Solitalea</taxon>
    </lineage>
</organism>
<dbReference type="CDD" id="cd02440">
    <property type="entry name" value="AdoMet_MTases"/>
    <property type="match status" value="1"/>
</dbReference>
<name>A0A521C1S3_9SPHI</name>
<dbReference type="OrthoDB" id="9795634at2"/>
<accession>A0A521C1S3</accession>
<dbReference type="AlphaFoldDB" id="A0A521C1S3"/>
<dbReference type="EMBL" id="FXSZ01000003">
    <property type="protein sequence ID" value="SMO53338.1"/>
    <property type="molecule type" value="Genomic_DNA"/>
</dbReference>
<evidence type="ECO:0000313" key="1">
    <source>
        <dbReference type="EMBL" id="SMO53338.1"/>
    </source>
</evidence>
<dbReference type="Gene3D" id="3.40.50.150">
    <property type="entry name" value="Vaccinia Virus protein VP39"/>
    <property type="match status" value="1"/>
</dbReference>
<protein>
    <submittedName>
        <fullName evidence="1">Ubiquinone/menaquinone biosynthesis C-methylase UbiE</fullName>
    </submittedName>
</protein>
<keyword evidence="1" id="KW-0489">Methyltransferase</keyword>
<dbReference type="SUPFAM" id="SSF53335">
    <property type="entry name" value="S-adenosyl-L-methionine-dependent methyltransferases"/>
    <property type="match status" value="1"/>
</dbReference>
<sequence length="272" mass="30448">MDAQLQKRIQRYGWDKAASYYEQYWQQQLEPAQTELLNMIVPGKGEYVLDVACGTGLLDFKISEMVGSSGKVHGTDISEGMIEIAKKSAKDLGINTVSFERMEAEELNIINSKYDIALCSLGLMYVPDAQKAIQELFRVLKPGGRAGVAVWGKRSNCGWAEIFPIVDKRVTSDVCPLFFQLGTGNTLQLVLKNAGFINIVSKRINTILHYASKEEACKAAFIGGPVAMAYSRFTEETKKEAHKEYIHSIKSFKKRNNYFIPGEFVITMGYKS</sequence>
<keyword evidence="1" id="KW-0808">Transferase</keyword>